<keyword evidence="4 10" id="KW-1133">Transmembrane helix</keyword>
<dbReference type="Proteomes" id="UP000183832">
    <property type="component" value="Unassembled WGS sequence"/>
</dbReference>
<dbReference type="InterPro" id="IPR017452">
    <property type="entry name" value="GPCR_Rhodpsn_7TM"/>
</dbReference>
<dbReference type="CDD" id="cd15134">
    <property type="entry name" value="7tmA_capaR"/>
    <property type="match status" value="1"/>
</dbReference>
<keyword evidence="13" id="KW-1185">Reference proteome</keyword>
<dbReference type="GO" id="GO:0005886">
    <property type="term" value="C:plasma membrane"/>
    <property type="evidence" value="ECO:0007669"/>
    <property type="project" value="TreeGrafter"/>
</dbReference>
<evidence type="ECO:0000256" key="3">
    <source>
        <dbReference type="ARBA" id="ARBA00022692"/>
    </source>
</evidence>
<keyword evidence="3 9" id="KW-0812">Transmembrane</keyword>
<evidence type="ECO:0000256" key="9">
    <source>
        <dbReference type="RuleBase" id="RU000688"/>
    </source>
</evidence>
<dbReference type="AlphaFoldDB" id="A0A1J1HQR4"/>
<gene>
    <name evidence="12" type="ORF">CLUMA_CG002551</name>
</gene>
<evidence type="ECO:0000256" key="1">
    <source>
        <dbReference type="ARBA" id="ARBA00004141"/>
    </source>
</evidence>
<dbReference type="SUPFAM" id="SSF81321">
    <property type="entry name" value="Family A G protein-coupled receptor-like"/>
    <property type="match status" value="1"/>
</dbReference>
<evidence type="ECO:0000259" key="11">
    <source>
        <dbReference type="PROSITE" id="PS50262"/>
    </source>
</evidence>
<organism evidence="12 13">
    <name type="scientific">Clunio marinus</name>
    <dbReference type="NCBI Taxonomy" id="568069"/>
    <lineage>
        <taxon>Eukaryota</taxon>
        <taxon>Metazoa</taxon>
        <taxon>Ecdysozoa</taxon>
        <taxon>Arthropoda</taxon>
        <taxon>Hexapoda</taxon>
        <taxon>Insecta</taxon>
        <taxon>Pterygota</taxon>
        <taxon>Neoptera</taxon>
        <taxon>Endopterygota</taxon>
        <taxon>Diptera</taxon>
        <taxon>Nematocera</taxon>
        <taxon>Chironomoidea</taxon>
        <taxon>Chironomidae</taxon>
        <taxon>Clunio</taxon>
    </lineage>
</organism>
<sequence>MDYVNTFPSTYIDDDDSANVILVDQFSNSISEFKENLSNLNSSVLIIFTPDPIINLTNSPESVNETVKDEVGYRDPLSIILPISICYLVIFVTGILGNVITCIVIAKNKTMHTATNYYLFNLAVSDFLVLIFGMPFDFMNIWLPNSYPFDEIVCILQGLLSETSTNATILTITSFTCERYIAICHPFRSHTMSKLSRVVKFIMAIWILAFALAMPQAFQFGTVASYGGVSCTVKTQFFEHAFEISSFLFFIVPMTVICVLYILIGIKLRQSKLLYGKKTKSCDSQRCIKGQSRVIRMLVAVVVTFFLCWAPFHAQRIMAVYGKIMKKSFSSDDLFMRVYIALTYISGISYFLSTCINPFLYNIMSKKFRNASKLTLVVHCLSRTPSTKKTQGDSNYSALSMKFGALEAGRMTTLNRNQFIIPSQPTSEILHSKDEQNIDELGNFSCRAEDVSPFMMVHPYQSIVTFTPSFEANNFSCSQFTTTSTISQDKTMKMKNPYKDRTRMNGDMTIQNDKNRRRNSFTEKLKKVLIFKPDANLMVTTNNNPKVKNVISSESISNSSLKEVDEDEFTSSELTQMMFEVNGGRHLPKLTS</sequence>
<keyword evidence="7 9" id="KW-0675">Receptor</keyword>
<evidence type="ECO:0000256" key="2">
    <source>
        <dbReference type="ARBA" id="ARBA00010663"/>
    </source>
</evidence>
<evidence type="ECO:0000256" key="6">
    <source>
        <dbReference type="ARBA" id="ARBA00023136"/>
    </source>
</evidence>
<evidence type="ECO:0000256" key="10">
    <source>
        <dbReference type="SAM" id="Phobius"/>
    </source>
</evidence>
<dbReference type="GO" id="GO:0008188">
    <property type="term" value="F:neuropeptide receptor activity"/>
    <property type="evidence" value="ECO:0007669"/>
    <property type="project" value="TreeGrafter"/>
</dbReference>
<keyword evidence="6 10" id="KW-0472">Membrane</keyword>
<feature type="transmembrane region" description="Helical" evidence="10">
    <location>
        <begin position="247"/>
        <end position="268"/>
    </location>
</feature>
<dbReference type="PANTHER" id="PTHR24243">
    <property type="entry name" value="G-PROTEIN COUPLED RECEPTOR"/>
    <property type="match status" value="1"/>
</dbReference>
<dbReference type="OrthoDB" id="5950040at2759"/>
<dbReference type="STRING" id="568069.A0A1J1HQR4"/>
<dbReference type="Gene3D" id="1.20.1070.10">
    <property type="entry name" value="Rhodopsin 7-helix transmembrane proteins"/>
    <property type="match status" value="1"/>
</dbReference>
<feature type="transmembrane region" description="Helical" evidence="10">
    <location>
        <begin position="334"/>
        <end position="360"/>
    </location>
</feature>
<dbReference type="EMBL" id="CVRI01000010">
    <property type="protein sequence ID" value="CRK88814.1"/>
    <property type="molecule type" value="Genomic_DNA"/>
</dbReference>
<evidence type="ECO:0000313" key="13">
    <source>
        <dbReference type="Proteomes" id="UP000183832"/>
    </source>
</evidence>
<feature type="transmembrane region" description="Helical" evidence="10">
    <location>
        <begin position="294"/>
        <end position="314"/>
    </location>
</feature>
<proteinExistence type="inferred from homology"/>
<dbReference type="InterPro" id="IPR000276">
    <property type="entry name" value="GPCR_Rhodpsn"/>
</dbReference>
<comment type="similarity">
    <text evidence="2 9">Belongs to the G-protein coupled receptor 1 family.</text>
</comment>
<feature type="transmembrane region" description="Helical" evidence="10">
    <location>
        <begin position="118"/>
        <end position="143"/>
    </location>
</feature>
<keyword evidence="5 9" id="KW-0297">G-protein coupled receptor</keyword>
<evidence type="ECO:0000256" key="4">
    <source>
        <dbReference type="ARBA" id="ARBA00022989"/>
    </source>
</evidence>
<feature type="transmembrane region" description="Helical" evidence="10">
    <location>
        <begin position="155"/>
        <end position="177"/>
    </location>
</feature>
<dbReference type="PROSITE" id="PS50262">
    <property type="entry name" value="G_PROTEIN_RECEP_F1_2"/>
    <property type="match status" value="1"/>
</dbReference>
<feature type="transmembrane region" description="Helical" evidence="10">
    <location>
        <begin position="198"/>
        <end position="218"/>
    </location>
</feature>
<evidence type="ECO:0000256" key="5">
    <source>
        <dbReference type="ARBA" id="ARBA00023040"/>
    </source>
</evidence>
<evidence type="ECO:0000256" key="8">
    <source>
        <dbReference type="ARBA" id="ARBA00023224"/>
    </source>
</evidence>
<accession>A0A1J1HQR4</accession>
<dbReference type="PRINTS" id="PR00237">
    <property type="entry name" value="GPCRRHODOPSN"/>
</dbReference>
<dbReference type="PROSITE" id="PS00237">
    <property type="entry name" value="G_PROTEIN_RECEP_F1_1"/>
    <property type="match status" value="1"/>
</dbReference>
<keyword evidence="8 9" id="KW-0807">Transducer</keyword>
<dbReference type="PANTHER" id="PTHR24243:SF232">
    <property type="entry name" value="PYROKININ 2 RECEPTOR 1-RELATED"/>
    <property type="match status" value="1"/>
</dbReference>
<comment type="subcellular location">
    <subcellularLocation>
        <location evidence="1">Membrane</location>
        <topology evidence="1">Multi-pass membrane protein</topology>
    </subcellularLocation>
</comment>
<reference evidence="12 13" key="1">
    <citation type="submission" date="2015-04" db="EMBL/GenBank/DDBJ databases">
        <authorList>
            <person name="Syromyatnikov M.Y."/>
            <person name="Popov V.N."/>
        </authorList>
    </citation>
    <scope>NUCLEOTIDE SEQUENCE [LARGE SCALE GENOMIC DNA]</scope>
</reference>
<evidence type="ECO:0000256" key="7">
    <source>
        <dbReference type="ARBA" id="ARBA00023170"/>
    </source>
</evidence>
<name>A0A1J1HQR4_9DIPT</name>
<evidence type="ECO:0000313" key="12">
    <source>
        <dbReference type="EMBL" id="CRK88814.1"/>
    </source>
</evidence>
<protein>
    <submittedName>
        <fullName evidence="12">CLUMA_CG002551, isoform A</fullName>
    </submittedName>
</protein>
<dbReference type="Pfam" id="PF00001">
    <property type="entry name" value="7tm_1"/>
    <property type="match status" value="1"/>
</dbReference>
<feature type="transmembrane region" description="Helical" evidence="10">
    <location>
        <begin position="79"/>
        <end position="106"/>
    </location>
</feature>
<feature type="domain" description="G-protein coupled receptors family 1 profile" evidence="11">
    <location>
        <begin position="97"/>
        <end position="361"/>
    </location>
</feature>